<evidence type="ECO:0000256" key="6">
    <source>
        <dbReference type="ARBA" id="ARBA00022982"/>
    </source>
</evidence>
<keyword evidence="2" id="KW-0004">4Fe-4S</keyword>
<dbReference type="Proteomes" id="UP000824083">
    <property type="component" value="Unassembled WGS sequence"/>
</dbReference>
<evidence type="ECO:0000256" key="4">
    <source>
        <dbReference type="ARBA" id="ARBA00022737"/>
    </source>
</evidence>
<dbReference type="NCBIfam" id="TIGR01944">
    <property type="entry name" value="rnfB"/>
    <property type="match status" value="1"/>
</dbReference>
<name>A0A9D1II90_9BURK</name>
<accession>A0A9D1II90</accession>
<keyword evidence="8" id="KW-0411">Iron-sulfur</keyword>
<evidence type="ECO:0000256" key="7">
    <source>
        <dbReference type="ARBA" id="ARBA00023004"/>
    </source>
</evidence>
<dbReference type="InterPro" id="IPR050572">
    <property type="entry name" value="Fe-S_Ferredoxin"/>
</dbReference>
<keyword evidence="1" id="KW-0813">Transport</keyword>
<keyword evidence="6" id="KW-0249">Electron transport</keyword>
<feature type="domain" description="4Fe-4S ferredoxin-type" evidence="11">
    <location>
        <begin position="76"/>
        <end position="105"/>
    </location>
</feature>
<dbReference type="PROSITE" id="PS51656">
    <property type="entry name" value="4FE4S"/>
    <property type="match status" value="1"/>
</dbReference>
<dbReference type="GO" id="GO:0009055">
    <property type="term" value="F:electron transfer activity"/>
    <property type="evidence" value="ECO:0007669"/>
    <property type="project" value="InterPro"/>
</dbReference>
<reference evidence="13" key="1">
    <citation type="submission" date="2020-10" db="EMBL/GenBank/DDBJ databases">
        <authorList>
            <person name="Gilroy R."/>
        </authorList>
    </citation>
    <scope>NUCLEOTIDE SEQUENCE</scope>
    <source>
        <strain evidence="13">7463</strain>
    </source>
</reference>
<sequence length="191" mass="21081">MSEHLIDAIDDVLPQTQCRQCGCDGCRNYAWAIAMGEAPINRCAPGRQKGIDALARVTGKESIALDPEYGHEVPLEISRIKPDLCIGCRKCVPVCPTGAIVGAPKRLHGVVDDWCTGCALCVTACPVDCIEMVPAPFEWTRDRAHAARERYRQKQKREKAREMERNAKLSAQSAAEKKKALLADILARVRK</sequence>
<evidence type="ECO:0000256" key="10">
    <source>
        <dbReference type="SAM" id="MobiDB-lite"/>
    </source>
</evidence>
<keyword evidence="4" id="KW-0677">Repeat</keyword>
<protein>
    <submittedName>
        <fullName evidence="13">RnfABCDGE type electron transport complex subunit B</fullName>
    </submittedName>
</protein>
<evidence type="ECO:0000256" key="2">
    <source>
        <dbReference type="ARBA" id="ARBA00022485"/>
    </source>
</evidence>
<keyword evidence="5" id="KW-1278">Translocase</keyword>
<evidence type="ECO:0000256" key="1">
    <source>
        <dbReference type="ARBA" id="ARBA00022448"/>
    </source>
</evidence>
<dbReference type="InterPro" id="IPR010207">
    <property type="entry name" value="Elect_transpt_cplx_RnfB/RsxB"/>
</dbReference>
<evidence type="ECO:0000256" key="5">
    <source>
        <dbReference type="ARBA" id="ARBA00022967"/>
    </source>
</evidence>
<dbReference type="InterPro" id="IPR017896">
    <property type="entry name" value="4Fe4S_Fe-S-bd"/>
</dbReference>
<proteinExistence type="predicted"/>
<dbReference type="AlphaFoldDB" id="A0A9D1II90"/>
<dbReference type="Pfam" id="PF04060">
    <property type="entry name" value="FeS"/>
    <property type="match status" value="1"/>
</dbReference>
<feature type="domain" description="4Fe-4S ferredoxin-type" evidence="11">
    <location>
        <begin position="106"/>
        <end position="135"/>
    </location>
</feature>
<keyword evidence="9" id="KW-0472">Membrane</keyword>
<dbReference type="SUPFAM" id="SSF54862">
    <property type="entry name" value="4Fe-4S ferredoxins"/>
    <property type="match status" value="1"/>
</dbReference>
<evidence type="ECO:0000256" key="8">
    <source>
        <dbReference type="ARBA" id="ARBA00023014"/>
    </source>
</evidence>
<dbReference type="Pfam" id="PF14697">
    <property type="entry name" value="Fer4_21"/>
    <property type="match status" value="1"/>
</dbReference>
<evidence type="ECO:0000313" key="13">
    <source>
        <dbReference type="EMBL" id="HIU37757.1"/>
    </source>
</evidence>
<evidence type="ECO:0000256" key="3">
    <source>
        <dbReference type="ARBA" id="ARBA00022723"/>
    </source>
</evidence>
<evidence type="ECO:0000313" key="14">
    <source>
        <dbReference type="Proteomes" id="UP000824083"/>
    </source>
</evidence>
<comment type="caution">
    <text evidence="13">The sequence shown here is derived from an EMBL/GenBank/DDBJ whole genome shotgun (WGS) entry which is preliminary data.</text>
</comment>
<dbReference type="Gene3D" id="3.30.70.20">
    <property type="match status" value="1"/>
</dbReference>
<dbReference type="GO" id="GO:0046872">
    <property type="term" value="F:metal ion binding"/>
    <property type="evidence" value="ECO:0007669"/>
    <property type="project" value="UniProtKB-KW"/>
</dbReference>
<dbReference type="PROSITE" id="PS51379">
    <property type="entry name" value="4FE4S_FER_2"/>
    <property type="match status" value="2"/>
</dbReference>
<dbReference type="InterPro" id="IPR007202">
    <property type="entry name" value="4Fe-4S_dom"/>
</dbReference>
<dbReference type="Gene3D" id="1.10.15.40">
    <property type="entry name" value="Electron transport complex subunit B, putative Fe-S cluster"/>
    <property type="match status" value="1"/>
</dbReference>
<reference evidence="13" key="2">
    <citation type="journal article" date="2021" name="PeerJ">
        <title>Extensive microbial diversity within the chicken gut microbiome revealed by metagenomics and culture.</title>
        <authorList>
            <person name="Gilroy R."/>
            <person name="Ravi A."/>
            <person name="Getino M."/>
            <person name="Pursley I."/>
            <person name="Horton D.L."/>
            <person name="Alikhan N.F."/>
            <person name="Baker D."/>
            <person name="Gharbi K."/>
            <person name="Hall N."/>
            <person name="Watson M."/>
            <person name="Adriaenssens E.M."/>
            <person name="Foster-Nyarko E."/>
            <person name="Jarju S."/>
            <person name="Secka A."/>
            <person name="Antonio M."/>
            <person name="Oren A."/>
            <person name="Chaudhuri R.R."/>
            <person name="La Ragione R."/>
            <person name="Hildebrand F."/>
            <person name="Pallen M.J."/>
        </authorList>
    </citation>
    <scope>NUCLEOTIDE SEQUENCE</scope>
    <source>
        <strain evidence="13">7463</strain>
    </source>
</reference>
<keyword evidence="3" id="KW-0479">Metal-binding</keyword>
<dbReference type="PROSITE" id="PS00198">
    <property type="entry name" value="4FE4S_FER_1"/>
    <property type="match status" value="2"/>
</dbReference>
<evidence type="ECO:0000256" key="9">
    <source>
        <dbReference type="ARBA" id="ARBA00023136"/>
    </source>
</evidence>
<evidence type="ECO:0000259" key="11">
    <source>
        <dbReference type="PROSITE" id="PS51379"/>
    </source>
</evidence>
<dbReference type="PANTHER" id="PTHR43687">
    <property type="entry name" value="ADENYLYLSULFATE REDUCTASE, BETA SUBUNIT"/>
    <property type="match status" value="1"/>
</dbReference>
<feature type="domain" description="4Fe-4S" evidence="12">
    <location>
        <begin position="1"/>
        <end position="60"/>
    </location>
</feature>
<dbReference type="EMBL" id="DVMY01000089">
    <property type="protein sequence ID" value="HIU37757.1"/>
    <property type="molecule type" value="Genomic_DNA"/>
</dbReference>
<gene>
    <name evidence="13" type="ORF">IAC56_05735</name>
</gene>
<organism evidence="13 14">
    <name type="scientific">Candidatus Aphodousia faecigallinarum</name>
    <dbReference type="NCBI Taxonomy" id="2840677"/>
    <lineage>
        <taxon>Bacteria</taxon>
        <taxon>Pseudomonadati</taxon>
        <taxon>Pseudomonadota</taxon>
        <taxon>Betaproteobacteria</taxon>
        <taxon>Burkholderiales</taxon>
        <taxon>Sutterellaceae</taxon>
        <taxon>Sutterellaceae incertae sedis</taxon>
        <taxon>Candidatus Aphodousia</taxon>
    </lineage>
</organism>
<dbReference type="GO" id="GO:0051539">
    <property type="term" value="F:4 iron, 4 sulfur cluster binding"/>
    <property type="evidence" value="ECO:0007669"/>
    <property type="project" value="UniProtKB-KW"/>
</dbReference>
<dbReference type="InterPro" id="IPR017900">
    <property type="entry name" value="4Fe4S_Fe_S_CS"/>
</dbReference>
<dbReference type="PANTHER" id="PTHR43687:SF1">
    <property type="entry name" value="FERREDOXIN III"/>
    <property type="match status" value="1"/>
</dbReference>
<keyword evidence="7" id="KW-0408">Iron</keyword>
<evidence type="ECO:0000259" key="12">
    <source>
        <dbReference type="PROSITE" id="PS51656"/>
    </source>
</evidence>
<feature type="region of interest" description="Disordered" evidence="10">
    <location>
        <begin position="152"/>
        <end position="172"/>
    </location>
</feature>